<gene>
    <name evidence="3" type="primary">liuC</name>
</gene>
<dbReference type="InterPro" id="IPR014748">
    <property type="entry name" value="Enoyl-CoA_hydra_C"/>
</dbReference>
<dbReference type="EMBL" id="KF900550">
    <property type="protein sequence ID" value="AIE98960.1"/>
    <property type="molecule type" value="Genomic_DNA"/>
</dbReference>
<keyword evidence="3" id="KW-0456">Lyase</keyword>
<dbReference type="Pfam" id="PF00378">
    <property type="entry name" value="ECH_1"/>
    <property type="match status" value="1"/>
</dbReference>
<dbReference type="Gene3D" id="3.90.226.10">
    <property type="entry name" value="2-enoyl-CoA Hydratase, Chain A, domain 1"/>
    <property type="match status" value="1"/>
</dbReference>
<organism evidence="3">
    <name type="scientific">uncultured marine group II/III euryarchaeote KM3_102_D05</name>
    <dbReference type="NCBI Taxonomy" id="1457845"/>
    <lineage>
        <taxon>Archaea</taxon>
        <taxon>Methanobacteriati</taxon>
        <taxon>Methanobacteriota</taxon>
        <taxon>environmental samples</taxon>
    </lineage>
</organism>
<accession>A0A075G4N1</accession>
<comment type="similarity">
    <text evidence="1">Belongs to the enoyl-CoA hydratase/isomerase family.</text>
</comment>
<dbReference type="PANTHER" id="PTHR42964:SF1">
    <property type="entry name" value="POLYKETIDE BIOSYNTHESIS ENOYL-COA HYDRATASE PKSH-RELATED"/>
    <property type="match status" value="1"/>
</dbReference>
<proteinExistence type="inferred from homology"/>
<evidence type="ECO:0000256" key="2">
    <source>
        <dbReference type="SAM" id="MobiDB-lite"/>
    </source>
</evidence>
<feature type="region of interest" description="Disordered" evidence="2">
    <location>
        <begin position="281"/>
        <end position="308"/>
    </location>
</feature>
<keyword evidence="3" id="KW-0413">Isomerase</keyword>
<name>A0A075G4N1_9EURY</name>
<dbReference type="InterPro" id="IPR001753">
    <property type="entry name" value="Enoyl-CoA_hydra/iso"/>
</dbReference>
<dbReference type="GO" id="GO:0004490">
    <property type="term" value="F:methylglutaconyl-CoA hydratase activity"/>
    <property type="evidence" value="ECO:0007669"/>
    <property type="project" value="UniProtKB-EC"/>
</dbReference>
<reference evidence="3" key="1">
    <citation type="journal article" date="2014" name="Genome Biol. Evol.">
        <title>Pangenome evidence for extensive interdomain horizontal transfer affecting lineage core and shell genes in uncultured planktonic thaumarchaeota and euryarchaeota.</title>
        <authorList>
            <person name="Deschamps P."/>
            <person name="Zivanovic Y."/>
            <person name="Moreira D."/>
            <person name="Rodriguez-Valera F."/>
            <person name="Lopez-Garcia P."/>
        </authorList>
    </citation>
    <scope>NUCLEOTIDE SEQUENCE</scope>
</reference>
<dbReference type="PANTHER" id="PTHR42964">
    <property type="entry name" value="ENOYL-COA HYDRATASE"/>
    <property type="match status" value="1"/>
</dbReference>
<sequence>MRLSLTPNTAYSECEGAIGMSDFSIADSMPDTVLCDLRLDGAVGHLTMRREQVFNALNPQLIGEICDLLTWSGERSVAARGELKDLAGEPFLRVIVFRSAGKHFCAGADIGWMQQSGSQSADENREDAKRLDRLFNSLWSHPCFTIGAVQGVALGGGAGLIACLDHVVGEPRTKIALSEGKLGILPAVIGPYVYRKIGSAQTRRLAMLAKRIDVEEAIRLGLIEQQVGSPEFFDEVIEGIIAEVMTTGPAAVGEAKKLVLAFDRWTGTDEELREWTLDKTSQMRGSAEGQEGLSSFIENRAPAWQSED</sequence>
<dbReference type="EC" id="4.2.1.18" evidence="3"/>
<protein>
    <submittedName>
        <fullName evidence="3">Putative enoyl-CoA hydratase/isomerase (LiuC)</fullName>
        <ecNumber evidence="3">4.2.1.18</ecNumber>
    </submittedName>
</protein>
<dbReference type="CDD" id="cd06558">
    <property type="entry name" value="crotonase-like"/>
    <property type="match status" value="1"/>
</dbReference>
<evidence type="ECO:0000256" key="1">
    <source>
        <dbReference type="ARBA" id="ARBA00005254"/>
    </source>
</evidence>
<dbReference type="SUPFAM" id="SSF52096">
    <property type="entry name" value="ClpP/crotonase"/>
    <property type="match status" value="1"/>
</dbReference>
<dbReference type="Gene3D" id="1.10.12.10">
    <property type="entry name" value="Lyase 2-enoyl-coa Hydratase, Chain A, domain 2"/>
    <property type="match status" value="1"/>
</dbReference>
<dbReference type="AlphaFoldDB" id="A0A075G4N1"/>
<dbReference type="GO" id="GO:0016853">
    <property type="term" value="F:isomerase activity"/>
    <property type="evidence" value="ECO:0007669"/>
    <property type="project" value="UniProtKB-KW"/>
</dbReference>
<dbReference type="InterPro" id="IPR029045">
    <property type="entry name" value="ClpP/crotonase-like_dom_sf"/>
</dbReference>
<dbReference type="InterPro" id="IPR051683">
    <property type="entry name" value="Enoyl-CoA_Hydratase/Isomerase"/>
</dbReference>
<evidence type="ECO:0000313" key="3">
    <source>
        <dbReference type="EMBL" id="AIE98960.1"/>
    </source>
</evidence>